<keyword evidence="1" id="KW-0812">Transmembrane</keyword>
<dbReference type="PANTHER" id="PTHR34573:SF1">
    <property type="entry name" value="VITAMIN K EPOXIDE REDUCTASE DOMAIN-CONTAINING PROTEIN"/>
    <property type="match status" value="1"/>
</dbReference>
<dbReference type="AlphaFoldDB" id="A0A2M7XGH7"/>
<reference evidence="3" key="1">
    <citation type="submission" date="2017-09" db="EMBL/GenBank/DDBJ databases">
        <title>Depth-based differentiation of microbial function through sediment-hosted aquifers and enrichment of novel symbionts in the deep terrestrial subsurface.</title>
        <authorList>
            <person name="Probst A.J."/>
            <person name="Ladd B."/>
            <person name="Jarett J.K."/>
            <person name="Geller-Mcgrath D.E."/>
            <person name="Sieber C.M.K."/>
            <person name="Emerson J.B."/>
            <person name="Anantharaman K."/>
            <person name="Thomas B.C."/>
            <person name="Malmstrom R."/>
            <person name="Stieglmeier M."/>
            <person name="Klingl A."/>
            <person name="Woyke T."/>
            <person name="Ryan C.M."/>
            <person name="Banfield J.F."/>
        </authorList>
    </citation>
    <scope>NUCLEOTIDE SEQUENCE [LARGE SCALE GENOMIC DNA]</scope>
</reference>
<dbReference type="Proteomes" id="UP000229749">
    <property type="component" value="Unassembled WGS sequence"/>
</dbReference>
<feature type="transmembrane region" description="Helical" evidence="1">
    <location>
        <begin position="6"/>
        <end position="27"/>
    </location>
</feature>
<protein>
    <recommendedName>
        <fullName evidence="4">Thioredoxin domain-containing protein</fullName>
    </recommendedName>
</protein>
<evidence type="ECO:0008006" key="4">
    <source>
        <dbReference type="Google" id="ProtNLM"/>
    </source>
</evidence>
<gene>
    <name evidence="2" type="ORF">CO172_03305</name>
</gene>
<accession>A0A2M7XGH7</accession>
<name>A0A2M7XGH7_9BACT</name>
<organism evidence="2 3">
    <name type="scientific">Candidatus Uhrbacteria bacterium CG_4_9_14_3_um_filter_36_7</name>
    <dbReference type="NCBI Taxonomy" id="1975033"/>
    <lineage>
        <taxon>Bacteria</taxon>
        <taxon>Candidatus Uhriibacteriota</taxon>
    </lineage>
</organism>
<dbReference type="EMBL" id="PFWS01000052">
    <property type="protein sequence ID" value="PJA46955.1"/>
    <property type="molecule type" value="Genomic_DNA"/>
</dbReference>
<sequence>MNKLTPVHYFIFLGVLVFGGLIGLAVYKNYMPSKLDSFASCLSQKEAKMWGTWWCPNCQAQKKDFGTSFRFIESIECSSPGQKNLLPVCQNAQVWKGENPAFPTWEFADGSTLIGRQPLSNLAEKTGCVLPTEL</sequence>
<comment type="caution">
    <text evidence="2">The sequence shown here is derived from an EMBL/GenBank/DDBJ whole genome shotgun (WGS) entry which is preliminary data.</text>
</comment>
<dbReference type="Gene3D" id="3.40.30.10">
    <property type="entry name" value="Glutaredoxin"/>
    <property type="match status" value="1"/>
</dbReference>
<keyword evidence="1" id="KW-1133">Transmembrane helix</keyword>
<keyword evidence="1" id="KW-0472">Membrane</keyword>
<evidence type="ECO:0000256" key="1">
    <source>
        <dbReference type="SAM" id="Phobius"/>
    </source>
</evidence>
<proteinExistence type="predicted"/>
<dbReference type="PANTHER" id="PTHR34573">
    <property type="entry name" value="VKC DOMAIN-CONTAINING PROTEIN"/>
    <property type="match status" value="1"/>
</dbReference>
<evidence type="ECO:0000313" key="2">
    <source>
        <dbReference type="EMBL" id="PJA46955.1"/>
    </source>
</evidence>
<evidence type="ECO:0000313" key="3">
    <source>
        <dbReference type="Proteomes" id="UP000229749"/>
    </source>
</evidence>